<keyword evidence="1" id="KW-0175">Coiled coil</keyword>
<dbReference type="KEGG" id="lok:Loa_02761"/>
<protein>
    <submittedName>
        <fullName evidence="2">Membrane-bound metallopeptidase</fullName>
    </submittedName>
</protein>
<evidence type="ECO:0000256" key="1">
    <source>
        <dbReference type="SAM" id="Coils"/>
    </source>
</evidence>
<dbReference type="RefSeq" id="WP_025386604.1">
    <property type="nucleotide sequence ID" value="NZ_CP004006.1"/>
</dbReference>
<feature type="coiled-coil region" evidence="1">
    <location>
        <begin position="106"/>
        <end position="180"/>
    </location>
</feature>
<dbReference type="EMBL" id="CP004006">
    <property type="protein sequence ID" value="AHE68291.1"/>
    <property type="molecule type" value="Genomic_DNA"/>
</dbReference>
<name>W0BHY9_9GAMM</name>
<gene>
    <name evidence="2" type="ORF">Loa_02761</name>
</gene>
<dbReference type="Proteomes" id="UP000018838">
    <property type="component" value="Chromosome"/>
</dbReference>
<evidence type="ECO:0000313" key="2">
    <source>
        <dbReference type="EMBL" id="AHE68291.1"/>
    </source>
</evidence>
<keyword evidence="3" id="KW-1185">Reference proteome</keyword>
<dbReference type="STRING" id="1268635.Loa_02761"/>
<dbReference type="eggNOG" id="COG1193">
    <property type="taxonomic scope" value="Bacteria"/>
</dbReference>
<proteinExistence type="predicted"/>
<dbReference type="AlphaFoldDB" id="W0BHY9"/>
<sequence>MAKAQQVLSELKSFMQEKIDSAQSRMDEGLHEDALELLVEALDEHFRTMGGLSQIYRGGEADVEQLKVDVRGLYEHAKGLQTTCQSALAAEEESHQQREALYEQAHLAAEERRVAEERERALAEERRVAEEHERALAEERRVAEERERTLAEERRVAEERRAVEERRAAQERERTTAKERATTTINKAFEEFQGVIFRGLADNLSQPSQRKHDIYSAAQTLLNDLKLATQTYLNDPLNPTAQTAFKAICNDLIEQSLKGDIAKEPTLAQACLKCLQEIVNAVVKYTVGLIPGGPQRMFAVAETETVKELKALQTKLNKGDLTAPDVEPENFRQEL</sequence>
<accession>W0BHY9</accession>
<dbReference type="HOGENOM" id="CLU_952477_0_0_6"/>
<organism evidence="2 3">
    <name type="scientific">Legionella oakridgensis ATCC 33761 = DSM 21215</name>
    <dbReference type="NCBI Taxonomy" id="1268635"/>
    <lineage>
        <taxon>Bacteria</taxon>
        <taxon>Pseudomonadati</taxon>
        <taxon>Pseudomonadota</taxon>
        <taxon>Gammaproteobacteria</taxon>
        <taxon>Legionellales</taxon>
        <taxon>Legionellaceae</taxon>
        <taxon>Legionella</taxon>
    </lineage>
</organism>
<evidence type="ECO:0000313" key="3">
    <source>
        <dbReference type="Proteomes" id="UP000018838"/>
    </source>
</evidence>
<reference evidence="2 3" key="1">
    <citation type="journal article" date="2013" name="Int. J. Med. Microbiol.">
        <title>Legionella oakridgensis ATCC 33761 genome sequence and phenotypic characterization reveals its replication capacity in amoebae.</title>
        <authorList>
            <person name="Brzuszkiewicz E."/>
            <person name="Schulz T."/>
            <person name="Rydzewski K."/>
            <person name="Daniel R."/>
            <person name="Gillmaier N."/>
            <person name="Dittmann C."/>
            <person name="Holland G."/>
            <person name="Schunder E."/>
            <person name="Lautner M."/>
            <person name="Eisenreich W."/>
            <person name="Luck C."/>
            <person name="Heuner K."/>
        </authorList>
    </citation>
    <scope>NUCLEOTIDE SEQUENCE [LARGE SCALE GENOMIC DNA]</scope>
    <source>
        <strain>OR-10</strain>
        <strain evidence="3">ATCC 33761</strain>
    </source>
</reference>
<dbReference type="PATRIC" id="fig|1268635.3.peg.2832"/>